<comment type="caution">
    <text evidence="3">The sequence shown here is derived from an EMBL/GenBank/DDBJ whole genome shotgun (WGS) entry which is preliminary data.</text>
</comment>
<dbReference type="InterPro" id="IPR037522">
    <property type="entry name" value="HD_GYP_dom"/>
</dbReference>
<dbReference type="PROSITE" id="PS51832">
    <property type="entry name" value="HD_GYP"/>
    <property type="match status" value="1"/>
</dbReference>
<dbReference type="EMBL" id="QWEZ01000001">
    <property type="protein sequence ID" value="RRJ85211.1"/>
    <property type="molecule type" value="Genomic_DNA"/>
</dbReference>
<reference evidence="3 4" key="1">
    <citation type="submission" date="2018-08" db="EMBL/GenBank/DDBJ databases">
        <authorList>
            <person name="Khan S.A."/>
        </authorList>
    </citation>
    <scope>NUCLEOTIDE SEQUENCE [LARGE SCALE GENOMIC DNA]</scope>
    <source>
        <strain evidence="3 4">GTF-13</strain>
    </source>
</reference>
<evidence type="ECO:0000313" key="4">
    <source>
        <dbReference type="Proteomes" id="UP000280792"/>
    </source>
</evidence>
<dbReference type="AlphaFoldDB" id="A0A3P3VQZ3"/>
<evidence type="ECO:0000256" key="1">
    <source>
        <dbReference type="SAM" id="MobiDB-lite"/>
    </source>
</evidence>
<dbReference type="Pfam" id="PF13487">
    <property type="entry name" value="HD_5"/>
    <property type="match status" value="1"/>
</dbReference>
<evidence type="ECO:0000259" key="2">
    <source>
        <dbReference type="PROSITE" id="PS51832"/>
    </source>
</evidence>
<sequence>MSQRFARVSVSDIEIGSPLTSSIYNAAGDLLLLKGRMITTQRQQTILLQQGYVDRQSASSGTRGAAPANDAQRPLVASGRSRREQDEDIFLQLSQWLNRLFQLFNLSQKEQKVDFSYQVLQLALEIQLQCQRRPDTVLAALQMDHDNHYGLIHALHCAAICELIAKGEHLTQMERVSMIAGALTHDFGIIAMQDSLHQQAEKPSDEQWKKIRQHPEKGEALLREQGIDDPIWLALVRYHHERLDGSGYPDGVGSDKLSVPVRIMSIADTYTAITRPTAFRKESTVNSALRVLYTEGDQKLDRSLVERFIKRVGIYPCGSLVRLNNKEVAVVVEQNKDIKQPKVMALMGSNGHPLLKPQARDLEADDLKIVGVEPYGKFRSLQSSMETLWGNYL</sequence>
<dbReference type="PANTHER" id="PTHR43155">
    <property type="entry name" value="CYCLIC DI-GMP PHOSPHODIESTERASE PA4108-RELATED"/>
    <property type="match status" value="1"/>
</dbReference>
<dbReference type="Gene3D" id="1.10.3210.10">
    <property type="entry name" value="Hypothetical protein af1432"/>
    <property type="match status" value="1"/>
</dbReference>
<name>A0A3P3VQZ3_9GAMM</name>
<evidence type="ECO:0000313" key="3">
    <source>
        <dbReference type="EMBL" id="RRJ85211.1"/>
    </source>
</evidence>
<feature type="region of interest" description="Disordered" evidence="1">
    <location>
        <begin position="58"/>
        <end position="80"/>
    </location>
</feature>
<reference evidence="3 4" key="2">
    <citation type="submission" date="2018-12" db="EMBL/GenBank/DDBJ databases">
        <title>Simiduia agarivorans gen. nov., sp. nov., a marine, agarolytic bacterium isolated from shallow coastal water from Keelung, Taiwan.</title>
        <authorList>
            <person name="Shieh W.Y."/>
        </authorList>
    </citation>
    <scope>NUCLEOTIDE SEQUENCE [LARGE SCALE GENOMIC DNA]</scope>
    <source>
        <strain evidence="3 4">GTF-13</strain>
    </source>
</reference>
<organism evidence="3 4">
    <name type="scientific">Aestuariirhabdus litorea</name>
    <dbReference type="NCBI Taxonomy" id="2528527"/>
    <lineage>
        <taxon>Bacteria</taxon>
        <taxon>Pseudomonadati</taxon>
        <taxon>Pseudomonadota</taxon>
        <taxon>Gammaproteobacteria</taxon>
        <taxon>Oceanospirillales</taxon>
        <taxon>Aestuariirhabdaceae</taxon>
        <taxon>Aestuariirhabdus</taxon>
    </lineage>
</organism>
<gene>
    <name evidence="3" type="ORF">D0544_09130</name>
</gene>
<dbReference type="InterPro" id="IPR003607">
    <property type="entry name" value="HD/PDEase_dom"/>
</dbReference>
<feature type="domain" description="HD-GYP" evidence="2">
    <location>
        <begin position="128"/>
        <end position="324"/>
    </location>
</feature>
<dbReference type="Proteomes" id="UP000280792">
    <property type="component" value="Unassembled WGS sequence"/>
</dbReference>
<dbReference type="RefSeq" id="WP_125015636.1">
    <property type="nucleotide sequence ID" value="NZ_QWEZ01000001.1"/>
</dbReference>
<protein>
    <submittedName>
        <fullName evidence="3">HD domain-containing protein</fullName>
    </submittedName>
</protein>
<dbReference type="PANTHER" id="PTHR43155:SF2">
    <property type="entry name" value="CYCLIC DI-GMP PHOSPHODIESTERASE PA4108"/>
    <property type="match status" value="1"/>
</dbReference>
<keyword evidence="4" id="KW-1185">Reference proteome</keyword>
<dbReference type="SUPFAM" id="SSF109604">
    <property type="entry name" value="HD-domain/PDEase-like"/>
    <property type="match status" value="1"/>
</dbReference>
<dbReference type="SMART" id="SM00471">
    <property type="entry name" value="HDc"/>
    <property type="match status" value="1"/>
</dbReference>
<proteinExistence type="predicted"/>
<dbReference type="CDD" id="cd00077">
    <property type="entry name" value="HDc"/>
    <property type="match status" value="1"/>
</dbReference>
<accession>A0A3P3VQZ3</accession>
<dbReference type="GO" id="GO:0008081">
    <property type="term" value="F:phosphoric diester hydrolase activity"/>
    <property type="evidence" value="ECO:0007669"/>
    <property type="project" value="UniProtKB-ARBA"/>
</dbReference>